<dbReference type="PANTHER" id="PTHR33624">
    <property type="entry name" value="SIGMA FACTOR BINDING PROTEIN 1, CHLOROPLASTIC"/>
    <property type="match status" value="1"/>
</dbReference>
<protein>
    <recommendedName>
        <fullName evidence="1">VQ domain-containing protein</fullName>
    </recommendedName>
</protein>
<feature type="domain" description="VQ" evidence="1">
    <location>
        <begin position="68"/>
        <end position="93"/>
    </location>
</feature>
<name>A0A9D5B259_PEA</name>
<feature type="non-terminal residue" evidence="2">
    <location>
        <position position="1"/>
    </location>
</feature>
<reference evidence="2 3" key="1">
    <citation type="journal article" date="2022" name="Nat. Genet.">
        <title>Improved pea reference genome and pan-genome highlight genomic features and evolutionary characteristics.</title>
        <authorList>
            <person name="Yang T."/>
            <person name="Liu R."/>
            <person name="Luo Y."/>
            <person name="Hu S."/>
            <person name="Wang D."/>
            <person name="Wang C."/>
            <person name="Pandey M.K."/>
            <person name="Ge S."/>
            <person name="Xu Q."/>
            <person name="Li N."/>
            <person name="Li G."/>
            <person name="Huang Y."/>
            <person name="Saxena R.K."/>
            <person name="Ji Y."/>
            <person name="Li M."/>
            <person name="Yan X."/>
            <person name="He Y."/>
            <person name="Liu Y."/>
            <person name="Wang X."/>
            <person name="Xiang C."/>
            <person name="Varshney R.K."/>
            <person name="Ding H."/>
            <person name="Gao S."/>
            <person name="Zong X."/>
        </authorList>
    </citation>
    <scope>NUCLEOTIDE SEQUENCE [LARGE SCALE GENOMIC DNA]</scope>
    <source>
        <strain evidence="2 3">cv. Zhongwan 6</strain>
    </source>
</reference>
<proteinExistence type="predicted"/>
<evidence type="ECO:0000313" key="2">
    <source>
        <dbReference type="EMBL" id="KAI5427325.1"/>
    </source>
</evidence>
<dbReference type="Pfam" id="PF05678">
    <property type="entry name" value="VQ"/>
    <property type="match status" value="1"/>
</dbReference>
<dbReference type="InterPro" id="IPR008889">
    <property type="entry name" value="VQ"/>
</dbReference>
<dbReference type="AlphaFoldDB" id="A0A9D5B259"/>
<dbReference type="PANTHER" id="PTHR33624:SF2">
    <property type="entry name" value="SIGMA FACTOR BINDING PROTEIN 1, CHLOROPLASTIC"/>
    <property type="match status" value="1"/>
</dbReference>
<comment type="caution">
    <text evidence="2">The sequence shown here is derived from an EMBL/GenBank/DDBJ whole genome shotgun (WGS) entry which is preliminary data.</text>
</comment>
<dbReference type="InterPro" id="IPR039335">
    <property type="entry name" value="SIB1/2"/>
</dbReference>
<sequence length="185" mass="20600">IFPFHFPLHLLSSTKQNPIVLSSCLQTTMNTTTTSSTNSVINSLQQKTPTKITKSIKKNSKPIKVVYISNPMKVKTSASDFMALVQELTGQYAESPPDPSKFQEFVSDNSVTDPENIRMGCDENDFTVVAVPPLADSDEQVVKPGGECSYEGFDEDVLLTPQMVENIWDLLPTTAFYEPFQFDSY</sequence>
<evidence type="ECO:0000259" key="1">
    <source>
        <dbReference type="Pfam" id="PF05678"/>
    </source>
</evidence>
<organism evidence="2 3">
    <name type="scientific">Pisum sativum</name>
    <name type="common">Garden pea</name>
    <name type="synonym">Lathyrus oleraceus</name>
    <dbReference type="NCBI Taxonomy" id="3888"/>
    <lineage>
        <taxon>Eukaryota</taxon>
        <taxon>Viridiplantae</taxon>
        <taxon>Streptophyta</taxon>
        <taxon>Embryophyta</taxon>
        <taxon>Tracheophyta</taxon>
        <taxon>Spermatophyta</taxon>
        <taxon>Magnoliopsida</taxon>
        <taxon>eudicotyledons</taxon>
        <taxon>Gunneridae</taxon>
        <taxon>Pentapetalae</taxon>
        <taxon>rosids</taxon>
        <taxon>fabids</taxon>
        <taxon>Fabales</taxon>
        <taxon>Fabaceae</taxon>
        <taxon>Papilionoideae</taxon>
        <taxon>50 kb inversion clade</taxon>
        <taxon>NPAAA clade</taxon>
        <taxon>Hologalegina</taxon>
        <taxon>IRL clade</taxon>
        <taxon>Fabeae</taxon>
        <taxon>Lathyrus</taxon>
    </lineage>
</organism>
<dbReference type="Gramene" id="Psat03G0266300-T1">
    <property type="protein sequence ID" value="KAI5427325.1"/>
    <property type="gene ID" value="KIW84_032663"/>
</dbReference>
<accession>A0A9D5B259</accession>
<keyword evidence="3" id="KW-1185">Reference proteome</keyword>
<gene>
    <name evidence="2" type="ORF">KIW84_032663</name>
</gene>
<dbReference type="Proteomes" id="UP001058974">
    <property type="component" value="Chromosome 3"/>
</dbReference>
<evidence type="ECO:0000313" key="3">
    <source>
        <dbReference type="Proteomes" id="UP001058974"/>
    </source>
</evidence>
<dbReference type="EMBL" id="JAMSHJ010000003">
    <property type="protein sequence ID" value="KAI5427325.1"/>
    <property type="molecule type" value="Genomic_DNA"/>
</dbReference>